<sequence length="102" mass="10898">MLLAAMRSCACDCHTATQRSNCSSSVLNCCSKKLMNLAPYSLLPPSCLIVLGDPSTSDVSSQSSSGKPFTCSQCEHARPCECGADIIKDKKKKKKKKTIAPI</sequence>
<gene>
    <name evidence="1" type="ORF">PMIC02512_LOCUS1305</name>
</gene>
<evidence type="ECO:0000313" key="1">
    <source>
        <dbReference type="EMBL" id="CAD9724207.1"/>
    </source>
</evidence>
<dbReference type="EMBL" id="HBHN01004377">
    <property type="protein sequence ID" value="CAD9724207.1"/>
    <property type="molecule type" value="Transcribed_RNA"/>
</dbReference>
<dbReference type="AlphaFoldDB" id="A0A7S2TAW8"/>
<name>A0A7S2TAW8_PROMC</name>
<reference evidence="1" key="1">
    <citation type="submission" date="2021-01" db="EMBL/GenBank/DDBJ databases">
        <authorList>
            <person name="Corre E."/>
            <person name="Pelletier E."/>
            <person name="Niang G."/>
            <person name="Scheremetjew M."/>
            <person name="Finn R."/>
            <person name="Kale V."/>
            <person name="Holt S."/>
            <person name="Cochrane G."/>
            <person name="Meng A."/>
            <person name="Brown T."/>
            <person name="Cohen L."/>
        </authorList>
    </citation>
    <scope>NUCLEOTIDE SEQUENCE</scope>
    <source>
        <strain evidence="1">CCCM 845</strain>
    </source>
</reference>
<protein>
    <submittedName>
        <fullName evidence="1">Uncharacterized protein</fullName>
    </submittedName>
</protein>
<accession>A0A7S2TAW8</accession>
<proteinExistence type="predicted"/>
<organism evidence="1">
    <name type="scientific">Prorocentrum micans</name>
    <name type="common">Red tide dinoflagellate</name>
    <dbReference type="NCBI Taxonomy" id="2945"/>
    <lineage>
        <taxon>Eukaryota</taxon>
        <taxon>Sar</taxon>
        <taxon>Alveolata</taxon>
        <taxon>Dinophyceae</taxon>
        <taxon>Prorocentrales</taxon>
        <taxon>Prorocentraceae</taxon>
        <taxon>Prorocentrum</taxon>
    </lineage>
</organism>